<proteinExistence type="inferred from homology"/>
<dbReference type="InterPro" id="IPR029044">
    <property type="entry name" value="Nucleotide-diphossugar_trans"/>
</dbReference>
<dbReference type="PANTHER" id="PTHR22916:SF3">
    <property type="entry name" value="UDP-GLCNAC:BETAGAL BETA-1,3-N-ACETYLGLUCOSAMINYLTRANSFERASE-LIKE PROTEIN 1"/>
    <property type="match status" value="1"/>
</dbReference>
<dbReference type="CDD" id="cd00761">
    <property type="entry name" value="Glyco_tranf_GTA_type"/>
    <property type="match status" value="1"/>
</dbReference>
<sequence length="303" mass="36090">MNKKVSVIIPTYKRSEFLQRAIESVLNQTYANIEIIIVDDNDPDQSYRFDTEKIMKEYHDNNKVKYIKTKQNLGGALARNEGVFRAEGDFITFLDDDDIYLPKKVEVQVAFMLKKNLDLSFTDVRFHNIDDLLVDYREHCYIKHTSNTELLKHHLMHHLTPTATYMFKREAIVTIGAFDDVKMGQEFMLMLKAIERGLKIGYMKGAYVIQYLHDEERISIGQNKISKEVELFHFKKKYFKYLTLRQRQYVKFRHHTVMMVAGKRSGEYHIAFKQLLRAIFTSPFDCIKEFLDHRRKIKKYKKF</sequence>
<evidence type="ECO:0000313" key="4">
    <source>
        <dbReference type="Proteomes" id="UP001500740"/>
    </source>
</evidence>
<name>A0ABP3K1H8_9BACI</name>
<dbReference type="Gene3D" id="3.90.550.10">
    <property type="entry name" value="Spore Coat Polysaccharide Biosynthesis Protein SpsA, Chain A"/>
    <property type="match status" value="1"/>
</dbReference>
<dbReference type="InterPro" id="IPR001173">
    <property type="entry name" value="Glyco_trans_2-like"/>
</dbReference>
<dbReference type="Pfam" id="PF00535">
    <property type="entry name" value="Glycos_transf_2"/>
    <property type="match status" value="1"/>
</dbReference>
<organism evidence="3 4">
    <name type="scientific">Alkalibacillus silvisoli</name>
    <dbReference type="NCBI Taxonomy" id="392823"/>
    <lineage>
        <taxon>Bacteria</taxon>
        <taxon>Bacillati</taxon>
        <taxon>Bacillota</taxon>
        <taxon>Bacilli</taxon>
        <taxon>Bacillales</taxon>
        <taxon>Bacillaceae</taxon>
        <taxon>Alkalibacillus</taxon>
    </lineage>
</organism>
<dbReference type="RefSeq" id="WP_343784276.1">
    <property type="nucleotide sequence ID" value="NZ_BAAACZ010000026.1"/>
</dbReference>
<keyword evidence="4" id="KW-1185">Reference proteome</keyword>
<evidence type="ECO:0000259" key="2">
    <source>
        <dbReference type="Pfam" id="PF00535"/>
    </source>
</evidence>
<dbReference type="PANTHER" id="PTHR22916">
    <property type="entry name" value="GLYCOSYLTRANSFERASE"/>
    <property type="match status" value="1"/>
</dbReference>
<evidence type="ECO:0000313" key="3">
    <source>
        <dbReference type="EMBL" id="GAA0469178.1"/>
    </source>
</evidence>
<accession>A0ABP3K1H8</accession>
<reference evidence="4" key="1">
    <citation type="journal article" date="2019" name="Int. J. Syst. Evol. Microbiol.">
        <title>The Global Catalogue of Microorganisms (GCM) 10K type strain sequencing project: providing services to taxonomists for standard genome sequencing and annotation.</title>
        <authorList>
            <consortium name="The Broad Institute Genomics Platform"/>
            <consortium name="The Broad Institute Genome Sequencing Center for Infectious Disease"/>
            <person name="Wu L."/>
            <person name="Ma J."/>
        </authorList>
    </citation>
    <scope>NUCLEOTIDE SEQUENCE [LARGE SCALE GENOMIC DNA]</scope>
    <source>
        <strain evidence="4">JCM 14193</strain>
    </source>
</reference>
<dbReference type="Proteomes" id="UP001500740">
    <property type="component" value="Unassembled WGS sequence"/>
</dbReference>
<dbReference type="EMBL" id="BAAACZ010000026">
    <property type="protein sequence ID" value="GAA0469178.1"/>
    <property type="molecule type" value="Genomic_DNA"/>
</dbReference>
<dbReference type="SUPFAM" id="SSF53448">
    <property type="entry name" value="Nucleotide-diphospho-sugar transferases"/>
    <property type="match status" value="1"/>
</dbReference>
<protein>
    <recommendedName>
        <fullName evidence="2">Glycosyltransferase 2-like domain-containing protein</fullName>
    </recommendedName>
</protein>
<gene>
    <name evidence="3" type="ORF">GCM10008935_26260</name>
</gene>
<comment type="caution">
    <text evidence="3">The sequence shown here is derived from an EMBL/GenBank/DDBJ whole genome shotgun (WGS) entry which is preliminary data.</text>
</comment>
<comment type="similarity">
    <text evidence="1">Belongs to the glycosyltransferase 2 family.</text>
</comment>
<evidence type="ECO:0000256" key="1">
    <source>
        <dbReference type="ARBA" id="ARBA00006739"/>
    </source>
</evidence>
<feature type="domain" description="Glycosyltransferase 2-like" evidence="2">
    <location>
        <begin position="6"/>
        <end position="165"/>
    </location>
</feature>